<dbReference type="InterPro" id="IPR013783">
    <property type="entry name" value="Ig-like_fold"/>
</dbReference>
<gene>
    <name evidence="11" type="ORF">KOW79_020645</name>
</gene>
<keyword evidence="7" id="KW-0325">Glycoprotein</keyword>
<keyword evidence="3 10" id="KW-0732">Signal</keyword>
<evidence type="ECO:0000256" key="6">
    <source>
        <dbReference type="ARBA" id="ARBA00023157"/>
    </source>
</evidence>
<comment type="subcellular location">
    <subcellularLocation>
        <location evidence="1">Membrane</location>
        <topology evidence="1">Single-pass type I membrane protein</topology>
    </subcellularLocation>
</comment>
<keyword evidence="12" id="KW-1185">Reference proteome</keyword>
<evidence type="ECO:0000313" key="12">
    <source>
        <dbReference type="Proteomes" id="UP000824219"/>
    </source>
</evidence>
<evidence type="ECO:0000256" key="4">
    <source>
        <dbReference type="ARBA" id="ARBA00022989"/>
    </source>
</evidence>
<evidence type="ECO:0000313" key="11">
    <source>
        <dbReference type="EMBL" id="KAG7315779.1"/>
    </source>
</evidence>
<evidence type="ECO:0000256" key="9">
    <source>
        <dbReference type="SAM" id="Phobius"/>
    </source>
</evidence>
<name>A0A9D3N6R2_9TELE</name>
<organism evidence="11 12">
    <name type="scientific">Hemibagrus wyckioides</name>
    <dbReference type="NCBI Taxonomy" id="337641"/>
    <lineage>
        <taxon>Eukaryota</taxon>
        <taxon>Metazoa</taxon>
        <taxon>Chordata</taxon>
        <taxon>Craniata</taxon>
        <taxon>Vertebrata</taxon>
        <taxon>Euteleostomi</taxon>
        <taxon>Actinopterygii</taxon>
        <taxon>Neopterygii</taxon>
        <taxon>Teleostei</taxon>
        <taxon>Ostariophysi</taxon>
        <taxon>Siluriformes</taxon>
        <taxon>Bagridae</taxon>
        <taxon>Hemibagrus</taxon>
    </lineage>
</organism>
<evidence type="ECO:0000256" key="2">
    <source>
        <dbReference type="ARBA" id="ARBA00022692"/>
    </source>
</evidence>
<dbReference type="GO" id="GO:0042129">
    <property type="term" value="P:regulation of T cell proliferation"/>
    <property type="evidence" value="ECO:0007669"/>
    <property type="project" value="InterPro"/>
</dbReference>
<dbReference type="OrthoDB" id="8654606at2759"/>
<feature type="signal peptide" evidence="10">
    <location>
        <begin position="1"/>
        <end position="21"/>
    </location>
</feature>
<accession>A0A9D3N6R2</accession>
<dbReference type="GO" id="GO:0009897">
    <property type="term" value="C:external side of plasma membrane"/>
    <property type="evidence" value="ECO:0007669"/>
    <property type="project" value="TreeGrafter"/>
</dbReference>
<evidence type="ECO:0000256" key="10">
    <source>
        <dbReference type="SAM" id="SignalP"/>
    </source>
</evidence>
<dbReference type="PROSITE" id="PS51257">
    <property type="entry name" value="PROKAR_LIPOPROTEIN"/>
    <property type="match status" value="1"/>
</dbReference>
<sequence length="233" mass="26525">MKTSWLCATLLPLFLFSCALPEKQCQWKDNIPKINRVKVHSNVSVPCPRFTAVEMTFKLYKGQKDVAFITYGNISHVMNSENLGSTMNHYVNTNSNTTHFMLHNVTINASGLYTCMAKRSYPPPMVDMQEEPQTIVIVEEHVCVQNSAKPESSTSHLLLWVGFGVLSLYGLIVTFIALLLRFRLKTEQMSSHDYMNMKPRTRRRKQGILHPTHLSWYNDTANGTAASKKLPTK</sequence>
<evidence type="ECO:0000256" key="3">
    <source>
        <dbReference type="ARBA" id="ARBA00022729"/>
    </source>
</evidence>
<dbReference type="Proteomes" id="UP000824219">
    <property type="component" value="Linkage Group LG26"/>
</dbReference>
<protein>
    <submittedName>
        <fullName evidence="11">Uncharacterized protein</fullName>
    </submittedName>
</protein>
<evidence type="ECO:0000256" key="7">
    <source>
        <dbReference type="ARBA" id="ARBA00023180"/>
    </source>
</evidence>
<dbReference type="AlphaFoldDB" id="A0A9D3N6R2"/>
<comment type="caution">
    <text evidence="11">The sequence shown here is derived from an EMBL/GenBank/DDBJ whole genome shotgun (WGS) entry which is preliminary data.</text>
</comment>
<keyword evidence="6" id="KW-1015">Disulfide bond</keyword>
<dbReference type="InterPro" id="IPR040216">
    <property type="entry name" value="CTLA4/CD28"/>
</dbReference>
<dbReference type="PANTHER" id="PTHR11494:SF9">
    <property type="entry name" value="SI:DKEY-1H24.6"/>
    <property type="match status" value="1"/>
</dbReference>
<dbReference type="GO" id="GO:0050852">
    <property type="term" value="P:T cell receptor signaling pathway"/>
    <property type="evidence" value="ECO:0007669"/>
    <property type="project" value="TreeGrafter"/>
</dbReference>
<dbReference type="PANTHER" id="PTHR11494">
    <property type="entry name" value="CYTOTOXIC T-LYMPHOCYTE PROTEIN"/>
    <property type="match status" value="1"/>
</dbReference>
<dbReference type="Gene3D" id="2.60.40.10">
    <property type="entry name" value="Immunoglobulins"/>
    <property type="match status" value="1"/>
</dbReference>
<proteinExistence type="predicted"/>
<feature type="chain" id="PRO_5038941741" evidence="10">
    <location>
        <begin position="22"/>
        <end position="233"/>
    </location>
</feature>
<keyword evidence="4 9" id="KW-1133">Transmembrane helix</keyword>
<dbReference type="SUPFAM" id="SSF48726">
    <property type="entry name" value="Immunoglobulin"/>
    <property type="match status" value="1"/>
</dbReference>
<keyword evidence="2 9" id="KW-0812">Transmembrane</keyword>
<keyword evidence="8" id="KW-0393">Immunoglobulin domain</keyword>
<evidence type="ECO:0000256" key="8">
    <source>
        <dbReference type="ARBA" id="ARBA00023319"/>
    </source>
</evidence>
<reference evidence="11 12" key="1">
    <citation type="submission" date="2021-06" db="EMBL/GenBank/DDBJ databases">
        <title>Chromosome-level genome assembly of the red-tail catfish (Hemibagrus wyckioides).</title>
        <authorList>
            <person name="Shao F."/>
        </authorList>
    </citation>
    <scope>NUCLEOTIDE SEQUENCE [LARGE SCALE GENOMIC DNA]</scope>
    <source>
        <strain evidence="11">EC202008001</strain>
        <tissue evidence="11">Blood</tissue>
    </source>
</reference>
<keyword evidence="5 9" id="KW-0472">Membrane</keyword>
<evidence type="ECO:0000256" key="5">
    <source>
        <dbReference type="ARBA" id="ARBA00023136"/>
    </source>
</evidence>
<dbReference type="InterPro" id="IPR036179">
    <property type="entry name" value="Ig-like_dom_sf"/>
</dbReference>
<dbReference type="EMBL" id="JAHKSW010000026">
    <property type="protein sequence ID" value="KAG7315779.1"/>
    <property type="molecule type" value="Genomic_DNA"/>
</dbReference>
<feature type="transmembrane region" description="Helical" evidence="9">
    <location>
        <begin position="157"/>
        <end position="180"/>
    </location>
</feature>
<evidence type="ECO:0000256" key="1">
    <source>
        <dbReference type="ARBA" id="ARBA00004479"/>
    </source>
</evidence>